<evidence type="ECO:0000256" key="10">
    <source>
        <dbReference type="ARBA" id="ARBA00023015"/>
    </source>
</evidence>
<dbReference type="PANTHER" id="PTHR10615:SF161">
    <property type="entry name" value="HISTONE ACETYLTRANSFERASE KAT7"/>
    <property type="match status" value="1"/>
</dbReference>
<dbReference type="Gene3D" id="1.10.10.10">
    <property type="entry name" value="Winged helix-like DNA-binding domain superfamily/Winged helix DNA-binding domain"/>
    <property type="match status" value="1"/>
</dbReference>
<dbReference type="PROSITE" id="PS51726">
    <property type="entry name" value="MYST_HAT"/>
    <property type="match status" value="1"/>
</dbReference>
<keyword evidence="9" id="KW-0007">Acetylation</keyword>
<dbReference type="AlphaFoldDB" id="A0AAD1UIQ8"/>
<feature type="domain" description="MYST-type HAT" evidence="15">
    <location>
        <begin position="149"/>
        <end position="438"/>
    </location>
</feature>
<dbReference type="Pfam" id="PF01853">
    <property type="entry name" value="MOZ_SAS"/>
    <property type="match status" value="1"/>
</dbReference>
<sequence>MAQNSTGNSLIKFLKHINFKNTIKKHYSSTLNLEIRHDAYQEGDLIFAPLNNDVYQLAKIISCRVIEDFSESAKEGEDLEYYVHFEGYNRRNDKWVPHKLIYCDSEEVNRQQIMRRDIQTQQDQEEEFLPNDEDAGMDDKSIKAHEQSTMFRTIEWVQIGTHKCEAWYFSPYPEEYHKLDCLFICHYCLSYFQCDEDMERHSQRCDSRYPPGHEIYRDDKVSVFEVDGAKEPIYCENLSLVSKLFLDHKNLSYELSPFLFYCLCEYNDEGYQIAGYFSKEKDFSKPTDTDSFSPEKFEKERNYNNLSCILVFPFHQRKGYGKFLISFSYELGILEGRQGTPETPLSDLGHRTYISWWTFKLLTFLKHFSGEEISVSDISQQTGILQSDIIKLFESFKILRYQQGDHFLVTPKRLLKTLIKKAGNPGHPVNPELIHWAPFEFY</sequence>
<dbReference type="GO" id="GO:0008270">
    <property type="term" value="F:zinc ion binding"/>
    <property type="evidence" value="ECO:0007669"/>
    <property type="project" value="UniProtKB-KW"/>
</dbReference>
<dbReference type="Gene3D" id="3.40.630.30">
    <property type="match status" value="1"/>
</dbReference>
<evidence type="ECO:0000256" key="13">
    <source>
        <dbReference type="PIRSR" id="PIRSR602717-51"/>
    </source>
</evidence>
<dbReference type="GO" id="GO:0000785">
    <property type="term" value="C:chromatin"/>
    <property type="evidence" value="ECO:0007669"/>
    <property type="project" value="TreeGrafter"/>
</dbReference>
<dbReference type="Pfam" id="PF11717">
    <property type="entry name" value="Tudor-knot"/>
    <property type="match status" value="1"/>
</dbReference>
<keyword evidence="5" id="KW-0479">Metal-binding</keyword>
<keyword evidence="7" id="KW-0862">Zinc</keyword>
<evidence type="ECO:0000313" key="16">
    <source>
        <dbReference type="EMBL" id="CAI2368566.1"/>
    </source>
</evidence>
<dbReference type="InterPro" id="IPR040706">
    <property type="entry name" value="Zf-MYST"/>
</dbReference>
<dbReference type="GO" id="GO:0005634">
    <property type="term" value="C:nucleus"/>
    <property type="evidence" value="ECO:0007669"/>
    <property type="project" value="UniProtKB-SubCell"/>
</dbReference>
<comment type="caution">
    <text evidence="16">The sequence shown here is derived from an EMBL/GenBank/DDBJ whole genome shotgun (WGS) entry which is preliminary data.</text>
</comment>
<keyword evidence="10" id="KW-0805">Transcription regulation</keyword>
<dbReference type="InterPro" id="IPR025995">
    <property type="entry name" value="Tudor-knot"/>
</dbReference>
<comment type="similarity">
    <text evidence="2 14">Belongs to the MYST (SAS/MOZ) family.</text>
</comment>
<dbReference type="Gene3D" id="2.30.30.140">
    <property type="match status" value="1"/>
</dbReference>
<dbReference type="SMART" id="SM00298">
    <property type="entry name" value="CHROMO"/>
    <property type="match status" value="1"/>
</dbReference>
<keyword evidence="6" id="KW-0863">Zinc-finger</keyword>
<organism evidence="16 17">
    <name type="scientific">Euplotes crassus</name>
    <dbReference type="NCBI Taxonomy" id="5936"/>
    <lineage>
        <taxon>Eukaryota</taxon>
        <taxon>Sar</taxon>
        <taxon>Alveolata</taxon>
        <taxon>Ciliophora</taxon>
        <taxon>Intramacronucleata</taxon>
        <taxon>Spirotrichea</taxon>
        <taxon>Hypotrichia</taxon>
        <taxon>Euplotida</taxon>
        <taxon>Euplotidae</taxon>
        <taxon>Moneuplotes</taxon>
    </lineage>
</organism>
<dbReference type="InterPro" id="IPR000953">
    <property type="entry name" value="Chromo/chromo_shadow_dom"/>
</dbReference>
<evidence type="ECO:0000256" key="7">
    <source>
        <dbReference type="ARBA" id="ARBA00022833"/>
    </source>
</evidence>
<evidence type="ECO:0000256" key="1">
    <source>
        <dbReference type="ARBA" id="ARBA00004123"/>
    </source>
</evidence>
<evidence type="ECO:0000259" key="15">
    <source>
        <dbReference type="PROSITE" id="PS51726"/>
    </source>
</evidence>
<dbReference type="InterPro" id="IPR016197">
    <property type="entry name" value="Chromo-like_dom_sf"/>
</dbReference>
<evidence type="ECO:0000256" key="8">
    <source>
        <dbReference type="ARBA" id="ARBA00022853"/>
    </source>
</evidence>
<dbReference type="InterPro" id="IPR016181">
    <property type="entry name" value="Acyl_CoA_acyltransferase"/>
</dbReference>
<proteinExistence type="inferred from homology"/>
<dbReference type="Pfam" id="PF17772">
    <property type="entry name" value="zf-MYST"/>
    <property type="match status" value="1"/>
</dbReference>
<dbReference type="GO" id="GO:0003712">
    <property type="term" value="F:transcription coregulator activity"/>
    <property type="evidence" value="ECO:0007669"/>
    <property type="project" value="TreeGrafter"/>
</dbReference>
<dbReference type="EC" id="2.3.1.48" evidence="3 14"/>
<dbReference type="InterPro" id="IPR036388">
    <property type="entry name" value="WH-like_DNA-bd_sf"/>
</dbReference>
<accession>A0AAD1UIQ8</accession>
<evidence type="ECO:0000256" key="4">
    <source>
        <dbReference type="ARBA" id="ARBA00022679"/>
    </source>
</evidence>
<comment type="subcellular location">
    <subcellularLocation>
        <location evidence="1 14">Nucleus</location>
    </subcellularLocation>
</comment>
<keyword evidence="4" id="KW-0808">Transferase</keyword>
<keyword evidence="12 14" id="KW-0539">Nucleus</keyword>
<keyword evidence="17" id="KW-1185">Reference proteome</keyword>
<protein>
    <recommendedName>
        <fullName evidence="3 14">Histone acetyltransferase</fullName>
        <ecNumber evidence="3 14">2.3.1.48</ecNumber>
    </recommendedName>
</protein>
<evidence type="ECO:0000256" key="6">
    <source>
        <dbReference type="ARBA" id="ARBA00022771"/>
    </source>
</evidence>
<dbReference type="InterPro" id="IPR050603">
    <property type="entry name" value="MYST_HAT"/>
</dbReference>
<dbReference type="SUPFAM" id="SSF54160">
    <property type="entry name" value="Chromo domain-like"/>
    <property type="match status" value="1"/>
</dbReference>
<comment type="catalytic activity">
    <reaction evidence="14">
        <text>L-lysyl-[protein] + acetyl-CoA = N(6)-acetyl-L-lysyl-[protein] + CoA + H(+)</text>
        <dbReference type="Rhea" id="RHEA:45948"/>
        <dbReference type="Rhea" id="RHEA-COMP:9752"/>
        <dbReference type="Rhea" id="RHEA-COMP:10731"/>
        <dbReference type="ChEBI" id="CHEBI:15378"/>
        <dbReference type="ChEBI" id="CHEBI:29969"/>
        <dbReference type="ChEBI" id="CHEBI:57287"/>
        <dbReference type="ChEBI" id="CHEBI:57288"/>
        <dbReference type="ChEBI" id="CHEBI:61930"/>
        <dbReference type="EC" id="2.3.1.48"/>
    </reaction>
</comment>
<evidence type="ECO:0000256" key="14">
    <source>
        <dbReference type="RuleBase" id="RU361211"/>
    </source>
</evidence>
<dbReference type="EMBL" id="CAMPGE010009700">
    <property type="protein sequence ID" value="CAI2368566.1"/>
    <property type="molecule type" value="Genomic_DNA"/>
</dbReference>
<dbReference type="Proteomes" id="UP001295684">
    <property type="component" value="Unassembled WGS sequence"/>
</dbReference>
<dbReference type="SUPFAM" id="SSF55729">
    <property type="entry name" value="Acyl-CoA N-acyltransferases (Nat)"/>
    <property type="match status" value="1"/>
</dbReference>
<dbReference type="GO" id="GO:0003682">
    <property type="term" value="F:chromatin binding"/>
    <property type="evidence" value="ECO:0007669"/>
    <property type="project" value="TreeGrafter"/>
</dbReference>
<dbReference type="FunFam" id="3.30.60.60:FF:000001">
    <property type="entry name" value="Histone acetyltransferase"/>
    <property type="match status" value="1"/>
</dbReference>
<keyword evidence="8" id="KW-0156">Chromatin regulator</keyword>
<evidence type="ECO:0000256" key="11">
    <source>
        <dbReference type="ARBA" id="ARBA00023163"/>
    </source>
</evidence>
<dbReference type="Gene3D" id="3.30.60.60">
    <property type="entry name" value="N-acetyl transferase-like"/>
    <property type="match status" value="1"/>
</dbReference>
<dbReference type="PANTHER" id="PTHR10615">
    <property type="entry name" value="HISTONE ACETYLTRANSFERASE"/>
    <property type="match status" value="1"/>
</dbReference>
<gene>
    <name evidence="16" type="ORF">ECRASSUSDP1_LOCUS9860</name>
</gene>
<dbReference type="GO" id="GO:0004402">
    <property type="term" value="F:histone acetyltransferase activity"/>
    <property type="evidence" value="ECO:0007669"/>
    <property type="project" value="InterPro"/>
</dbReference>
<name>A0AAD1UIQ8_EUPCR</name>
<evidence type="ECO:0000256" key="3">
    <source>
        <dbReference type="ARBA" id="ARBA00013184"/>
    </source>
</evidence>
<evidence type="ECO:0000256" key="2">
    <source>
        <dbReference type="ARBA" id="ARBA00010107"/>
    </source>
</evidence>
<evidence type="ECO:0000256" key="5">
    <source>
        <dbReference type="ARBA" id="ARBA00022723"/>
    </source>
</evidence>
<dbReference type="InterPro" id="IPR002717">
    <property type="entry name" value="HAT_MYST-type"/>
</dbReference>
<evidence type="ECO:0000313" key="17">
    <source>
        <dbReference type="Proteomes" id="UP001295684"/>
    </source>
</evidence>
<reference evidence="16" key="1">
    <citation type="submission" date="2023-07" db="EMBL/GenBank/DDBJ databases">
        <authorList>
            <consortium name="AG Swart"/>
            <person name="Singh M."/>
            <person name="Singh A."/>
            <person name="Seah K."/>
            <person name="Emmerich C."/>
        </authorList>
    </citation>
    <scope>NUCLEOTIDE SEQUENCE</scope>
    <source>
        <strain evidence="16">DP1</strain>
    </source>
</reference>
<evidence type="ECO:0000256" key="9">
    <source>
        <dbReference type="ARBA" id="ARBA00022990"/>
    </source>
</evidence>
<keyword evidence="11" id="KW-0804">Transcription</keyword>
<evidence type="ECO:0000256" key="12">
    <source>
        <dbReference type="ARBA" id="ARBA00023242"/>
    </source>
</evidence>
<feature type="active site" description="Proton donor/acceptor" evidence="13">
    <location>
        <position position="342"/>
    </location>
</feature>
<dbReference type="GO" id="GO:0006357">
    <property type="term" value="P:regulation of transcription by RNA polymerase II"/>
    <property type="evidence" value="ECO:0007669"/>
    <property type="project" value="TreeGrafter"/>
</dbReference>